<dbReference type="Proteomes" id="UP001359559">
    <property type="component" value="Unassembled WGS sequence"/>
</dbReference>
<reference evidence="1 2" key="1">
    <citation type="submission" date="2024-01" db="EMBL/GenBank/DDBJ databases">
        <title>The genomes of 5 underutilized Papilionoideae crops provide insights into root nodulation and disease resistance.</title>
        <authorList>
            <person name="Yuan L."/>
        </authorList>
    </citation>
    <scope>NUCLEOTIDE SEQUENCE [LARGE SCALE GENOMIC DNA]</scope>
    <source>
        <strain evidence="1">LY-2023</strain>
        <tissue evidence="1">Leaf</tissue>
    </source>
</reference>
<organism evidence="1 2">
    <name type="scientific">Clitoria ternatea</name>
    <name type="common">Butterfly pea</name>
    <dbReference type="NCBI Taxonomy" id="43366"/>
    <lineage>
        <taxon>Eukaryota</taxon>
        <taxon>Viridiplantae</taxon>
        <taxon>Streptophyta</taxon>
        <taxon>Embryophyta</taxon>
        <taxon>Tracheophyta</taxon>
        <taxon>Spermatophyta</taxon>
        <taxon>Magnoliopsida</taxon>
        <taxon>eudicotyledons</taxon>
        <taxon>Gunneridae</taxon>
        <taxon>Pentapetalae</taxon>
        <taxon>rosids</taxon>
        <taxon>fabids</taxon>
        <taxon>Fabales</taxon>
        <taxon>Fabaceae</taxon>
        <taxon>Papilionoideae</taxon>
        <taxon>50 kb inversion clade</taxon>
        <taxon>NPAAA clade</taxon>
        <taxon>indigoferoid/millettioid clade</taxon>
        <taxon>Phaseoleae</taxon>
        <taxon>Clitoria</taxon>
    </lineage>
</organism>
<proteinExistence type="predicted"/>
<dbReference type="PANTHER" id="PTHR34961:SF7">
    <property type="entry name" value="TRANSMEMBRANE PROTEIN"/>
    <property type="match status" value="1"/>
</dbReference>
<evidence type="ECO:0000313" key="2">
    <source>
        <dbReference type="Proteomes" id="UP001359559"/>
    </source>
</evidence>
<evidence type="ECO:0000313" key="1">
    <source>
        <dbReference type="EMBL" id="KAK7309047.1"/>
    </source>
</evidence>
<sequence length="214" mass="24122">MGCLANKGRGDKCGPLISSFWFARFISQTPACSLKERSPSHTKPAFNAPAILPLHNVTPRHLKQRLTLAWSVTCKLLIMISRQSMTSLSLMLLFLCLSLHACTARSLTLTKRDTPNYPFDKDSDKAKLVETLSVKNYKLVENKLQQQKVENIEIREASGAKGQRRHVRSMLGPDQIQHHVQETLVSNASDTAEDIVEMDYAQPHRKPPIHNEKP</sequence>
<dbReference type="PANTHER" id="PTHR34961">
    <property type="entry name" value="TRANSMEMBRANE PROTEIN"/>
    <property type="match status" value="1"/>
</dbReference>
<keyword evidence="2" id="KW-1185">Reference proteome</keyword>
<dbReference type="EMBL" id="JAYKXN010000002">
    <property type="protein sequence ID" value="KAK7309047.1"/>
    <property type="molecule type" value="Genomic_DNA"/>
</dbReference>
<dbReference type="InterPro" id="IPR053313">
    <property type="entry name" value="RGF"/>
</dbReference>
<protein>
    <submittedName>
        <fullName evidence="1">Uncharacterized protein</fullName>
    </submittedName>
</protein>
<name>A0AAN9PT10_CLITE</name>
<dbReference type="AlphaFoldDB" id="A0AAN9PT10"/>
<gene>
    <name evidence="1" type="ORF">RJT34_05470</name>
</gene>
<comment type="caution">
    <text evidence="1">The sequence shown here is derived from an EMBL/GenBank/DDBJ whole genome shotgun (WGS) entry which is preliminary data.</text>
</comment>
<accession>A0AAN9PT10</accession>